<name>A0A9D4JCY7_DREPO</name>
<keyword evidence="1" id="KW-1133">Transmembrane helix</keyword>
<proteinExistence type="predicted"/>
<keyword evidence="1" id="KW-0472">Membrane</keyword>
<keyword evidence="1" id="KW-0812">Transmembrane</keyword>
<dbReference type="EMBL" id="JAIWYP010000006">
    <property type="protein sequence ID" value="KAH3803988.1"/>
    <property type="molecule type" value="Genomic_DNA"/>
</dbReference>
<accession>A0A9D4JCY7</accession>
<reference evidence="2" key="2">
    <citation type="submission" date="2020-11" db="EMBL/GenBank/DDBJ databases">
        <authorList>
            <person name="McCartney M.A."/>
            <person name="Auch B."/>
            <person name="Kono T."/>
            <person name="Mallez S."/>
            <person name="Becker A."/>
            <person name="Gohl D.M."/>
            <person name="Silverstein K.A.T."/>
            <person name="Koren S."/>
            <person name="Bechman K.B."/>
            <person name="Herman A."/>
            <person name="Abrahante J.E."/>
            <person name="Garbe J."/>
        </authorList>
    </citation>
    <scope>NUCLEOTIDE SEQUENCE</scope>
    <source>
        <strain evidence="2">Duluth1</strain>
        <tissue evidence="2">Whole animal</tissue>
    </source>
</reference>
<organism evidence="2 3">
    <name type="scientific">Dreissena polymorpha</name>
    <name type="common">Zebra mussel</name>
    <name type="synonym">Mytilus polymorpha</name>
    <dbReference type="NCBI Taxonomy" id="45954"/>
    <lineage>
        <taxon>Eukaryota</taxon>
        <taxon>Metazoa</taxon>
        <taxon>Spiralia</taxon>
        <taxon>Lophotrochozoa</taxon>
        <taxon>Mollusca</taxon>
        <taxon>Bivalvia</taxon>
        <taxon>Autobranchia</taxon>
        <taxon>Heteroconchia</taxon>
        <taxon>Euheterodonta</taxon>
        <taxon>Imparidentia</taxon>
        <taxon>Neoheterodontei</taxon>
        <taxon>Myida</taxon>
        <taxon>Dreissenoidea</taxon>
        <taxon>Dreissenidae</taxon>
        <taxon>Dreissena</taxon>
    </lineage>
</organism>
<dbReference type="Proteomes" id="UP000828390">
    <property type="component" value="Unassembled WGS sequence"/>
</dbReference>
<evidence type="ECO:0000313" key="3">
    <source>
        <dbReference type="Proteomes" id="UP000828390"/>
    </source>
</evidence>
<protein>
    <submittedName>
        <fullName evidence="2">Uncharacterized protein</fullName>
    </submittedName>
</protein>
<feature type="transmembrane region" description="Helical" evidence="1">
    <location>
        <begin position="7"/>
        <end position="29"/>
    </location>
</feature>
<dbReference type="AlphaFoldDB" id="A0A9D4JCY7"/>
<gene>
    <name evidence="2" type="ORF">DPMN_132260</name>
</gene>
<reference evidence="2" key="1">
    <citation type="journal article" date="2019" name="bioRxiv">
        <title>The Genome of the Zebra Mussel, Dreissena polymorpha: A Resource for Invasive Species Research.</title>
        <authorList>
            <person name="McCartney M.A."/>
            <person name="Auch B."/>
            <person name="Kono T."/>
            <person name="Mallez S."/>
            <person name="Zhang Y."/>
            <person name="Obille A."/>
            <person name="Becker A."/>
            <person name="Abrahante J.E."/>
            <person name="Garbe J."/>
            <person name="Badalamenti J.P."/>
            <person name="Herman A."/>
            <person name="Mangelson H."/>
            <person name="Liachko I."/>
            <person name="Sullivan S."/>
            <person name="Sone E.D."/>
            <person name="Koren S."/>
            <person name="Silverstein K.A.T."/>
            <person name="Beckman K.B."/>
            <person name="Gohl D.M."/>
        </authorList>
    </citation>
    <scope>NUCLEOTIDE SEQUENCE</scope>
    <source>
        <strain evidence="2">Duluth1</strain>
        <tissue evidence="2">Whole animal</tissue>
    </source>
</reference>
<keyword evidence="3" id="KW-1185">Reference proteome</keyword>
<evidence type="ECO:0000313" key="2">
    <source>
        <dbReference type="EMBL" id="KAH3803988.1"/>
    </source>
</evidence>
<evidence type="ECO:0000256" key="1">
    <source>
        <dbReference type="SAM" id="Phobius"/>
    </source>
</evidence>
<comment type="caution">
    <text evidence="2">The sequence shown here is derived from an EMBL/GenBank/DDBJ whole genome shotgun (WGS) entry which is preliminary data.</text>
</comment>
<sequence>MYIKTGLCRLCDVCVIIPSIIPFTALAVWGEMRDNVTKILRQSGLVWTAWSRSTMGKDVPSFTFSIKRFL</sequence>